<gene>
    <name evidence="1" type="ORF">BCR33DRAFT_718469</name>
</gene>
<dbReference type="Proteomes" id="UP000193642">
    <property type="component" value="Unassembled WGS sequence"/>
</dbReference>
<evidence type="ECO:0000313" key="1">
    <source>
        <dbReference type="EMBL" id="ORY42308.1"/>
    </source>
</evidence>
<accession>A0A1Y2C5I9</accession>
<protein>
    <submittedName>
        <fullName evidence="1">Uncharacterized protein</fullName>
    </submittedName>
</protein>
<keyword evidence="2" id="KW-1185">Reference proteome</keyword>
<evidence type="ECO:0000313" key="2">
    <source>
        <dbReference type="Proteomes" id="UP000193642"/>
    </source>
</evidence>
<reference evidence="1 2" key="1">
    <citation type="submission" date="2016-07" db="EMBL/GenBank/DDBJ databases">
        <title>Pervasive Adenine N6-methylation of Active Genes in Fungi.</title>
        <authorList>
            <consortium name="DOE Joint Genome Institute"/>
            <person name="Mondo S.J."/>
            <person name="Dannebaum R.O."/>
            <person name="Kuo R.C."/>
            <person name="Labutti K."/>
            <person name="Haridas S."/>
            <person name="Kuo A."/>
            <person name="Salamov A."/>
            <person name="Ahrendt S.R."/>
            <person name="Lipzen A."/>
            <person name="Sullivan W."/>
            <person name="Andreopoulos W.B."/>
            <person name="Clum A."/>
            <person name="Lindquist E."/>
            <person name="Daum C."/>
            <person name="Ramamoorthy G.K."/>
            <person name="Gryganskyi A."/>
            <person name="Culley D."/>
            <person name="Magnuson J.K."/>
            <person name="James T.Y."/>
            <person name="O'Malley M.A."/>
            <person name="Stajich J.E."/>
            <person name="Spatafora J.W."/>
            <person name="Visel A."/>
            <person name="Grigoriev I.V."/>
        </authorList>
    </citation>
    <scope>NUCLEOTIDE SEQUENCE [LARGE SCALE GENOMIC DNA]</scope>
    <source>
        <strain evidence="1 2">JEL800</strain>
    </source>
</reference>
<sequence length="227" mass="26028">MEAARSFKTLDVLDRLCLEHGADWAPCDDPQIGRFFLYSSILSDALGENWKEKWFHIINVSMPLCGVARGYQIDSPDNPYALQDSELLEIVQMGLMSLNQEAMTAMLTLMSARNLKIDSWYISYTDRPEYWRHAVIKTIRLAFPFIAFDETRHFDGLPRKSLPDMVTPCHDSPEQEAVNLRIMDIVCEFFELDAAICAFSGALLKTDLSCNDRSLLQTKLDQLHRNK</sequence>
<comment type="caution">
    <text evidence="1">The sequence shown here is derived from an EMBL/GenBank/DDBJ whole genome shotgun (WGS) entry which is preliminary data.</text>
</comment>
<dbReference type="EMBL" id="MCGO01000029">
    <property type="protein sequence ID" value="ORY42308.1"/>
    <property type="molecule type" value="Genomic_DNA"/>
</dbReference>
<proteinExistence type="predicted"/>
<dbReference type="AlphaFoldDB" id="A0A1Y2C5I9"/>
<organism evidence="1 2">
    <name type="scientific">Rhizoclosmatium globosum</name>
    <dbReference type="NCBI Taxonomy" id="329046"/>
    <lineage>
        <taxon>Eukaryota</taxon>
        <taxon>Fungi</taxon>
        <taxon>Fungi incertae sedis</taxon>
        <taxon>Chytridiomycota</taxon>
        <taxon>Chytridiomycota incertae sedis</taxon>
        <taxon>Chytridiomycetes</taxon>
        <taxon>Chytridiales</taxon>
        <taxon>Chytriomycetaceae</taxon>
        <taxon>Rhizoclosmatium</taxon>
    </lineage>
</organism>
<name>A0A1Y2C5I9_9FUNG</name>